<feature type="domain" description="Glycosyl transferase family 51" evidence="12">
    <location>
        <begin position="83"/>
        <end position="251"/>
    </location>
</feature>
<keyword evidence="10 11" id="KW-0961">Cell wall biogenesis/degradation</keyword>
<dbReference type="GO" id="GO:0009252">
    <property type="term" value="P:peptidoglycan biosynthetic process"/>
    <property type="evidence" value="ECO:0007669"/>
    <property type="project" value="UniProtKB-UniRule"/>
</dbReference>
<dbReference type="Proteomes" id="UP000608345">
    <property type="component" value="Unassembled WGS sequence"/>
</dbReference>
<comment type="catalytic activity">
    <reaction evidence="11">
        <text>[GlcNAc-(1-&gt;4)-Mur2Ac(oyl-L-Ala-gamma-D-Glu-L-Lys-D-Ala-D-Ala)](n)-di-trans,octa-cis-undecaprenyl diphosphate + beta-D-GlcNAc-(1-&gt;4)-Mur2Ac(oyl-L-Ala-gamma-D-Glu-L-Lys-D-Ala-D-Ala)-di-trans,octa-cis-undecaprenyl diphosphate = [GlcNAc-(1-&gt;4)-Mur2Ac(oyl-L-Ala-gamma-D-Glu-L-Lys-D-Ala-D-Ala)](n+1)-di-trans,octa-cis-undecaprenyl diphosphate + di-trans,octa-cis-undecaprenyl diphosphate + H(+)</text>
        <dbReference type="Rhea" id="RHEA:23708"/>
        <dbReference type="Rhea" id="RHEA-COMP:9602"/>
        <dbReference type="Rhea" id="RHEA-COMP:9603"/>
        <dbReference type="ChEBI" id="CHEBI:15378"/>
        <dbReference type="ChEBI" id="CHEBI:58405"/>
        <dbReference type="ChEBI" id="CHEBI:60033"/>
        <dbReference type="ChEBI" id="CHEBI:78435"/>
        <dbReference type="EC" id="2.4.99.28"/>
    </reaction>
</comment>
<dbReference type="GO" id="GO:0071555">
    <property type="term" value="P:cell wall organization"/>
    <property type="evidence" value="ECO:0007669"/>
    <property type="project" value="UniProtKB-KW"/>
</dbReference>
<dbReference type="GO" id="GO:0005886">
    <property type="term" value="C:plasma membrane"/>
    <property type="evidence" value="ECO:0007669"/>
    <property type="project" value="UniProtKB-SubCell"/>
</dbReference>
<comment type="pathway">
    <text evidence="11">Cell wall biogenesis; peptidoglycan biosynthesis.</text>
</comment>
<dbReference type="InterPro" id="IPR023346">
    <property type="entry name" value="Lysozyme-like_dom_sf"/>
</dbReference>
<dbReference type="InterPro" id="IPR011812">
    <property type="entry name" value="Pep_trsgly"/>
</dbReference>
<dbReference type="SUPFAM" id="SSF53955">
    <property type="entry name" value="Lysozyme-like"/>
    <property type="match status" value="1"/>
</dbReference>
<sequence length="260" mass="29459">MAAPPLLQALLANLRQYPQKIRQQSVARTLLQLGSTLVGLALLYQVWLFMWVCWYSIFNPWGSAIMSQQKSILSQRNPPVAIRYEWVSYDRISDNLKKAVIASEDANFVSHGGIEWDAIEQAWRYNTAQSEKGRTKIRGGSTISQQLAKNLFLSNDRSYLRKGQELIITFMLETVMSKERILELYLNLAEWGTGIFGAQAASQHYYKTNAGKLSQKQAAQLAVLLPNPRVYGANIGSRYVQSRTRTIQARMKSAQIPETP</sequence>
<dbReference type="InterPro" id="IPR036950">
    <property type="entry name" value="PBP_transglycosylase"/>
</dbReference>
<keyword evidence="9 11" id="KW-0472">Membrane</keyword>
<keyword evidence="7 11" id="KW-0573">Peptidoglycan synthesis</keyword>
<dbReference type="HAMAP" id="MF_00766">
    <property type="entry name" value="PGT_MtgA"/>
    <property type="match status" value="1"/>
</dbReference>
<keyword evidence="5 11" id="KW-0812">Transmembrane</keyword>
<dbReference type="GO" id="GO:0016763">
    <property type="term" value="F:pentosyltransferase activity"/>
    <property type="evidence" value="ECO:0007669"/>
    <property type="project" value="InterPro"/>
</dbReference>
<evidence type="ECO:0000256" key="6">
    <source>
        <dbReference type="ARBA" id="ARBA00022960"/>
    </source>
</evidence>
<evidence type="ECO:0000256" key="5">
    <source>
        <dbReference type="ARBA" id="ARBA00022692"/>
    </source>
</evidence>
<dbReference type="PANTHER" id="PTHR30400:SF0">
    <property type="entry name" value="BIOSYNTHETIC PEPTIDOGLYCAN TRANSGLYCOSYLASE"/>
    <property type="match status" value="1"/>
</dbReference>
<comment type="subcellular location">
    <subcellularLocation>
        <location evidence="11">Cell inner membrane</location>
        <topology evidence="11">Single-pass membrane protein</topology>
    </subcellularLocation>
</comment>
<organism evidence="13 14">
    <name type="scientific">Advenella faeciporci</name>
    <dbReference type="NCBI Taxonomy" id="797535"/>
    <lineage>
        <taxon>Bacteria</taxon>
        <taxon>Pseudomonadati</taxon>
        <taxon>Pseudomonadota</taxon>
        <taxon>Betaproteobacteria</taxon>
        <taxon>Burkholderiales</taxon>
        <taxon>Alcaligenaceae</taxon>
    </lineage>
</organism>
<keyword evidence="6 11" id="KW-0133">Cell shape</keyword>
<gene>
    <name evidence="11 13" type="primary">mtgA</name>
    <name evidence="13" type="ORF">GCM10011450_15080</name>
</gene>
<evidence type="ECO:0000256" key="9">
    <source>
        <dbReference type="ARBA" id="ARBA00023136"/>
    </source>
</evidence>
<comment type="similarity">
    <text evidence="11">Belongs to the glycosyltransferase 51 family.</text>
</comment>
<comment type="function">
    <text evidence="11">Peptidoglycan polymerase that catalyzes glycan chain elongation from lipid-linked precursors.</text>
</comment>
<reference evidence="13" key="2">
    <citation type="submission" date="2020-09" db="EMBL/GenBank/DDBJ databases">
        <authorList>
            <person name="Sun Q."/>
            <person name="Kim S."/>
        </authorList>
    </citation>
    <scope>NUCLEOTIDE SEQUENCE</scope>
    <source>
        <strain evidence="13">KCTC 23732</strain>
    </source>
</reference>
<dbReference type="Pfam" id="PF00912">
    <property type="entry name" value="Transgly"/>
    <property type="match status" value="1"/>
</dbReference>
<dbReference type="EC" id="2.4.99.28" evidence="11"/>
<feature type="transmembrane region" description="Helical" evidence="11">
    <location>
        <begin position="30"/>
        <end position="57"/>
    </location>
</feature>
<evidence type="ECO:0000313" key="13">
    <source>
        <dbReference type="EMBL" id="GGW86180.1"/>
    </source>
</evidence>
<dbReference type="AlphaFoldDB" id="A0A918JM15"/>
<evidence type="ECO:0000313" key="14">
    <source>
        <dbReference type="Proteomes" id="UP000608345"/>
    </source>
</evidence>
<evidence type="ECO:0000256" key="3">
    <source>
        <dbReference type="ARBA" id="ARBA00022676"/>
    </source>
</evidence>
<dbReference type="GO" id="GO:0008955">
    <property type="term" value="F:peptidoglycan glycosyltransferase activity"/>
    <property type="evidence" value="ECO:0007669"/>
    <property type="project" value="UniProtKB-UniRule"/>
</dbReference>
<evidence type="ECO:0000256" key="4">
    <source>
        <dbReference type="ARBA" id="ARBA00022679"/>
    </source>
</evidence>
<evidence type="ECO:0000256" key="10">
    <source>
        <dbReference type="ARBA" id="ARBA00023316"/>
    </source>
</evidence>
<evidence type="ECO:0000256" key="2">
    <source>
        <dbReference type="ARBA" id="ARBA00022519"/>
    </source>
</evidence>
<dbReference type="PANTHER" id="PTHR30400">
    <property type="entry name" value="MONOFUNCTIONAL BIOSYNTHETIC PEPTIDOGLYCAN TRANSGLYCOSYLASE"/>
    <property type="match status" value="1"/>
</dbReference>
<dbReference type="RefSeq" id="WP_189384879.1">
    <property type="nucleotide sequence ID" value="NZ_BAABFY010000052.1"/>
</dbReference>
<evidence type="ECO:0000256" key="8">
    <source>
        <dbReference type="ARBA" id="ARBA00022989"/>
    </source>
</evidence>
<evidence type="ECO:0000256" key="1">
    <source>
        <dbReference type="ARBA" id="ARBA00022475"/>
    </source>
</evidence>
<keyword evidence="2 11" id="KW-0997">Cell inner membrane</keyword>
<dbReference type="Gene3D" id="1.10.3810.10">
    <property type="entry name" value="Biosynthetic peptidoglycan transglycosylase-like"/>
    <property type="match status" value="1"/>
</dbReference>
<dbReference type="EMBL" id="BMYS01000009">
    <property type="protein sequence ID" value="GGW86180.1"/>
    <property type="molecule type" value="Genomic_DNA"/>
</dbReference>
<comment type="caution">
    <text evidence="13">The sequence shown here is derived from an EMBL/GenBank/DDBJ whole genome shotgun (WGS) entry which is preliminary data.</text>
</comment>
<evidence type="ECO:0000256" key="11">
    <source>
        <dbReference type="HAMAP-Rule" id="MF_00766"/>
    </source>
</evidence>
<keyword evidence="8 11" id="KW-1133">Transmembrane helix</keyword>
<dbReference type="NCBIfam" id="TIGR02070">
    <property type="entry name" value="mono_pep_trsgly"/>
    <property type="match status" value="1"/>
</dbReference>
<protein>
    <recommendedName>
        <fullName evidence="11">Biosynthetic peptidoglycan transglycosylase</fullName>
        <ecNumber evidence="11">2.4.99.28</ecNumber>
    </recommendedName>
    <alternativeName>
        <fullName evidence="11">Glycan polymerase</fullName>
    </alternativeName>
    <alternativeName>
        <fullName evidence="11">Peptidoglycan glycosyltransferase MtgA</fullName>
        <shortName evidence="11">PGT</shortName>
    </alternativeName>
</protein>
<proteinExistence type="inferred from homology"/>
<evidence type="ECO:0000256" key="7">
    <source>
        <dbReference type="ARBA" id="ARBA00022984"/>
    </source>
</evidence>
<dbReference type="GO" id="GO:0009274">
    <property type="term" value="C:peptidoglycan-based cell wall"/>
    <property type="evidence" value="ECO:0007669"/>
    <property type="project" value="InterPro"/>
</dbReference>
<name>A0A918JM15_9BURK</name>
<accession>A0A918JM15</accession>
<keyword evidence="3 11" id="KW-0328">Glycosyltransferase</keyword>
<keyword evidence="1 11" id="KW-1003">Cell membrane</keyword>
<keyword evidence="4 11" id="KW-0808">Transferase</keyword>
<evidence type="ECO:0000259" key="12">
    <source>
        <dbReference type="Pfam" id="PF00912"/>
    </source>
</evidence>
<dbReference type="InterPro" id="IPR001264">
    <property type="entry name" value="Glyco_trans_51"/>
</dbReference>
<reference evidence="13" key="1">
    <citation type="journal article" date="2014" name="Int. J. Syst. Evol. Microbiol.">
        <title>Complete genome sequence of Corynebacterium casei LMG S-19264T (=DSM 44701T), isolated from a smear-ripened cheese.</title>
        <authorList>
            <consortium name="US DOE Joint Genome Institute (JGI-PGF)"/>
            <person name="Walter F."/>
            <person name="Albersmeier A."/>
            <person name="Kalinowski J."/>
            <person name="Ruckert C."/>
        </authorList>
    </citation>
    <scope>NUCLEOTIDE SEQUENCE</scope>
    <source>
        <strain evidence="13">KCTC 23732</strain>
    </source>
</reference>
<dbReference type="GO" id="GO:0008360">
    <property type="term" value="P:regulation of cell shape"/>
    <property type="evidence" value="ECO:0007669"/>
    <property type="project" value="UniProtKB-KW"/>
</dbReference>
<keyword evidence="14" id="KW-1185">Reference proteome</keyword>